<organism evidence="3 4">
    <name type="scientific">Streblomastix strix</name>
    <dbReference type="NCBI Taxonomy" id="222440"/>
    <lineage>
        <taxon>Eukaryota</taxon>
        <taxon>Metamonada</taxon>
        <taxon>Preaxostyla</taxon>
        <taxon>Oxymonadida</taxon>
        <taxon>Streblomastigidae</taxon>
        <taxon>Streblomastix</taxon>
    </lineage>
</organism>
<dbReference type="InterPro" id="IPR000504">
    <property type="entry name" value="RRM_dom"/>
</dbReference>
<sequence>MNGQLCMGQPMRIRAATSTKRNAEMRGERELAEIESLVASQGGTVGYQFGVGRDDMYSGDKMGTGAVIDQNDPENTTIFVGNIESDVTEVEIRREFNKFGSIPFVKIPP</sequence>
<dbReference type="Pfam" id="PF00076">
    <property type="entry name" value="RRM_1"/>
    <property type="match status" value="1"/>
</dbReference>
<evidence type="ECO:0000313" key="4">
    <source>
        <dbReference type="Proteomes" id="UP000324800"/>
    </source>
</evidence>
<name>A0A5J4TAR3_9EUKA</name>
<proteinExistence type="predicted"/>
<evidence type="ECO:0000256" key="1">
    <source>
        <dbReference type="PROSITE-ProRule" id="PRU00176"/>
    </source>
</evidence>
<evidence type="ECO:0000313" key="3">
    <source>
        <dbReference type="EMBL" id="KAA6354781.1"/>
    </source>
</evidence>
<dbReference type="Proteomes" id="UP000324800">
    <property type="component" value="Unassembled WGS sequence"/>
</dbReference>
<keyword evidence="1" id="KW-0694">RNA-binding</keyword>
<protein>
    <recommendedName>
        <fullName evidence="2">RRM domain-containing protein</fullName>
    </recommendedName>
</protein>
<feature type="domain" description="RRM" evidence="2">
    <location>
        <begin position="76"/>
        <end position="109"/>
    </location>
</feature>
<comment type="caution">
    <text evidence="3">The sequence shown here is derived from an EMBL/GenBank/DDBJ whole genome shotgun (WGS) entry which is preliminary data.</text>
</comment>
<reference evidence="3 4" key="1">
    <citation type="submission" date="2019-03" db="EMBL/GenBank/DDBJ databases">
        <title>Single cell metagenomics reveals metabolic interactions within the superorganism composed of flagellate Streblomastix strix and complex community of Bacteroidetes bacteria on its surface.</title>
        <authorList>
            <person name="Treitli S.C."/>
            <person name="Kolisko M."/>
            <person name="Husnik F."/>
            <person name="Keeling P."/>
            <person name="Hampl V."/>
        </authorList>
    </citation>
    <scope>NUCLEOTIDE SEQUENCE [LARGE SCALE GENOMIC DNA]</scope>
    <source>
        <strain evidence="3">ST1C</strain>
    </source>
</reference>
<dbReference type="AlphaFoldDB" id="A0A5J4TAR3"/>
<dbReference type="GO" id="GO:0003723">
    <property type="term" value="F:RNA binding"/>
    <property type="evidence" value="ECO:0007669"/>
    <property type="project" value="UniProtKB-UniRule"/>
</dbReference>
<gene>
    <name evidence="3" type="ORF">EZS28_049692</name>
</gene>
<dbReference type="InterPro" id="IPR035979">
    <property type="entry name" value="RBD_domain_sf"/>
</dbReference>
<feature type="non-terminal residue" evidence="3">
    <location>
        <position position="109"/>
    </location>
</feature>
<dbReference type="OrthoDB" id="446113at2759"/>
<dbReference type="Gene3D" id="3.30.70.330">
    <property type="match status" value="1"/>
</dbReference>
<dbReference type="EMBL" id="SNRW01035721">
    <property type="protein sequence ID" value="KAA6354781.1"/>
    <property type="molecule type" value="Genomic_DNA"/>
</dbReference>
<dbReference type="InterPro" id="IPR012677">
    <property type="entry name" value="Nucleotide-bd_a/b_plait_sf"/>
</dbReference>
<evidence type="ECO:0000259" key="2">
    <source>
        <dbReference type="PROSITE" id="PS50102"/>
    </source>
</evidence>
<accession>A0A5J4TAR3</accession>
<dbReference type="SUPFAM" id="SSF54928">
    <property type="entry name" value="RNA-binding domain, RBD"/>
    <property type="match status" value="1"/>
</dbReference>
<dbReference type="PROSITE" id="PS50102">
    <property type="entry name" value="RRM"/>
    <property type="match status" value="1"/>
</dbReference>